<gene>
    <name evidence="2" type="ORF">Fot_36192</name>
</gene>
<sequence length="198" mass="21094">MYRDIEETVPNKTIWDGSRPSPSPSSVLSSSSSKGICLTYLFLVKATVQSSGGSVSCTETSDGSLVRRPAASMLSGKKTVQTIPANQKGASVKSGVNKKGDGGGQSKSSKVVEPVDIEPVEISLEEIENKLGSLIQVNTVVQLKSAVWKERLEVIVSFKEQVEALQALDPSVEILIRLLCVVPGWSEKNVQACPATGY</sequence>
<dbReference type="EMBL" id="JBFOLJ010000010">
    <property type="protein sequence ID" value="KAL2502344.1"/>
    <property type="molecule type" value="Genomic_DNA"/>
</dbReference>
<feature type="region of interest" description="Disordered" evidence="1">
    <location>
        <begin position="86"/>
        <end position="110"/>
    </location>
</feature>
<dbReference type="Gene3D" id="1.25.10.10">
    <property type="entry name" value="Leucine-rich Repeat Variant"/>
    <property type="match status" value="1"/>
</dbReference>
<protein>
    <submittedName>
        <fullName evidence="2">Protein MOR1</fullName>
    </submittedName>
</protein>
<evidence type="ECO:0000313" key="2">
    <source>
        <dbReference type="EMBL" id="KAL2502344.1"/>
    </source>
</evidence>
<reference evidence="3" key="1">
    <citation type="submission" date="2024-07" db="EMBL/GenBank/DDBJ databases">
        <title>Two chromosome-level genome assemblies of Korean endemic species Abeliophyllum distichum and Forsythia ovata (Oleaceae).</title>
        <authorList>
            <person name="Jang H."/>
        </authorList>
    </citation>
    <scope>NUCLEOTIDE SEQUENCE [LARGE SCALE GENOMIC DNA]</scope>
</reference>
<evidence type="ECO:0000313" key="3">
    <source>
        <dbReference type="Proteomes" id="UP001604277"/>
    </source>
</evidence>
<feature type="region of interest" description="Disordered" evidence="1">
    <location>
        <begin position="1"/>
        <end position="31"/>
    </location>
</feature>
<dbReference type="InterPro" id="IPR045110">
    <property type="entry name" value="XMAP215"/>
</dbReference>
<evidence type="ECO:0000256" key="1">
    <source>
        <dbReference type="SAM" id="MobiDB-lite"/>
    </source>
</evidence>
<dbReference type="Proteomes" id="UP001604277">
    <property type="component" value="Unassembled WGS sequence"/>
</dbReference>
<dbReference type="AlphaFoldDB" id="A0ABD1SRE3"/>
<accession>A0ABD1SRE3</accession>
<comment type="caution">
    <text evidence="2">The sequence shown here is derived from an EMBL/GenBank/DDBJ whole genome shotgun (WGS) entry which is preliminary data.</text>
</comment>
<feature type="compositionally biased region" description="Low complexity" evidence="1">
    <location>
        <begin position="18"/>
        <end position="31"/>
    </location>
</feature>
<keyword evidence="3" id="KW-1185">Reference proteome</keyword>
<organism evidence="2 3">
    <name type="scientific">Forsythia ovata</name>
    <dbReference type="NCBI Taxonomy" id="205694"/>
    <lineage>
        <taxon>Eukaryota</taxon>
        <taxon>Viridiplantae</taxon>
        <taxon>Streptophyta</taxon>
        <taxon>Embryophyta</taxon>
        <taxon>Tracheophyta</taxon>
        <taxon>Spermatophyta</taxon>
        <taxon>Magnoliopsida</taxon>
        <taxon>eudicotyledons</taxon>
        <taxon>Gunneridae</taxon>
        <taxon>Pentapetalae</taxon>
        <taxon>asterids</taxon>
        <taxon>lamiids</taxon>
        <taxon>Lamiales</taxon>
        <taxon>Oleaceae</taxon>
        <taxon>Forsythieae</taxon>
        <taxon>Forsythia</taxon>
    </lineage>
</organism>
<dbReference type="InterPro" id="IPR011989">
    <property type="entry name" value="ARM-like"/>
</dbReference>
<name>A0ABD1SRE3_9LAMI</name>
<dbReference type="PANTHER" id="PTHR12609">
    <property type="entry name" value="MICROTUBULE ASSOCIATED PROTEIN XMAP215"/>
    <property type="match status" value="1"/>
</dbReference>
<proteinExistence type="predicted"/>